<evidence type="ECO:0000256" key="1">
    <source>
        <dbReference type="ARBA" id="ARBA00004370"/>
    </source>
</evidence>
<organism evidence="6 7">
    <name type="scientific">Sphingomonas dokdonensis</name>
    <dbReference type="NCBI Taxonomy" id="344880"/>
    <lineage>
        <taxon>Bacteria</taxon>
        <taxon>Pseudomonadati</taxon>
        <taxon>Pseudomonadota</taxon>
        <taxon>Alphaproteobacteria</taxon>
        <taxon>Sphingomonadales</taxon>
        <taxon>Sphingomonadaceae</taxon>
        <taxon>Sphingomonas</taxon>
    </lineage>
</organism>
<feature type="transmembrane region" description="Helical" evidence="5">
    <location>
        <begin position="6"/>
        <end position="25"/>
    </location>
</feature>
<evidence type="ECO:0000256" key="3">
    <source>
        <dbReference type="ARBA" id="ARBA00022989"/>
    </source>
</evidence>
<dbReference type="OrthoDB" id="7619858at2"/>
<comment type="subcellular location">
    <subcellularLocation>
        <location evidence="1">Membrane</location>
    </subcellularLocation>
</comment>
<proteinExistence type="predicted"/>
<evidence type="ECO:0000256" key="2">
    <source>
        <dbReference type="ARBA" id="ARBA00022692"/>
    </source>
</evidence>
<dbReference type="GO" id="GO:0016020">
    <property type="term" value="C:membrane"/>
    <property type="evidence" value="ECO:0007669"/>
    <property type="project" value="UniProtKB-SubCell"/>
</dbReference>
<evidence type="ECO:0000256" key="4">
    <source>
        <dbReference type="ARBA" id="ARBA00023136"/>
    </source>
</evidence>
<dbReference type="AlphaFoldDB" id="A0A245ZK54"/>
<feature type="transmembrane region" description="Helical" evidence="5">
    <location>
        <begin position="107"/>
        <end position="129"/>
    </location>
</feature>
<dbReference type="Proteomes" id="UP000197290">
    <property type="component" value="Unassembled WGS sequence"/>
</dbReference>
<dbReference type="InterPro" id="IPR023352">
    <property type="entry name" value="MAPEG-like_dom_sf"/>
</dbReference>
<dbReference type="RefSeq" id="WP_088367154.1">
    <property type="nucleotide sequence ID" value="NZ_NBBI01000003.1"/>
</dbReference>
<sequence>MVLPVTLVIAAACAVINIWLALRLVRGRVRGKVMVGDGGDPAMLSGMRAHANFGEYAPIVLILMALIELARGPLVALWIIGAVFVVARIAHPLGMGRSAPNGFRAGGAVATWIITLILAGWALAIVVGMDGGGGAVTLTPVVPVGRG</sequence>
<keyword evidence="2 5" id="KW-0812">Transmembrane</keyword>
<dbReference type="PANTHER" id="PTHR35814:SF1">
    <property type="entry name" value="GLUTATHIONE S-TRANSFERASE-RELATED"/>
    <property type="match status" value="1"/>
</dbReference>
<name>A0A245ZK54_9SPHN</name>
<gene>
    <name evidence="6" type="primary">yecN</name>
    <name evidence="6" type="ORF">SPDO_18010</name>
</gene>
<reference evidence="6 7" key="1">
    <citation type="submission" date="2017-03" db="EMBL/GenBank/DDBJ databases">
        <title>Genome sequence of Sphingomonas dokdonensis DSM 21029.</title>
        <authorList>
            <person name="Poehlein A."/>
            <person name="Wuebbeler J.H."/>
            <person name="Steinbuechel A."/>
            <person name="Daniel R."/>
        </authorList>
    </citation>
    <scope>NUCLEOTIDE SEQUENCE [LARGE SCALE GENOMIC DNA]</scope>
    <source>
        <strain evidence="6 7">DSM 21029</strain>
    </source>
</reference>
<evidence type="ECO:0000256" key="5">
    <source>
        <dbReference type="SAM" id="Phobius"/>
    </source>
</evidence>
<accession>A0A245ZK54</accession>
<keyword evidence="4 5" id="KW-0472">Membrane</keyword>
<comment type="caution">
    <text evidence="6">The sequence shown here is derived from an EMBL/GenBank/DDBJ whole genome shotgun (WGS) entry which is preliminary data.</text>
</comment>
<keyword evidence="7" id="KW-1185">Reference proteome</keyword>
<dbReference type="InterPro" id="IPR001129">
    <property type="entry name" value="Membr-assoc_MAPEG"/>
</dbReference>
<dbReference type="Pfam" id="PF01124">
    <property type="entry name" value="MAPEG"/>
    <property type="match status" value="1"/>
</dbReference>
<keyword evidence="3 5" id="KW-1133">Transmembrane helix</keyword>
<evidence type="ECO:0000313" key="6">
    <source>
        <dbReference type="EMBL" id="OWK30119.1"/>
    </source>
</evidence>
<dbReference type="EMBL" id="NBBI01000003">
    <property type="protein sequence ID" value="OWK30119.1"/>
    <property type="molecule type" value="Genomic_DNA"/>
</dbReference>
<dbReference type="SUPFAM" id="SSF161084">
    <property type="entry name" value="MAPEG domain-like"/>
    <property type="match status" value="1"/>
</dbReference>
<dbReference type="Gene3D" id="1.20.120.550">
    <property type="entry name" value="Membrane associated eicosanoid/glutathione metabolism-like domain"/>
    <property type="match status" value="1"/>
</dbReference>
<feature type="transmembrane region" description="Helical" evidence="5">
    <location>
        <begin position="76"/>
        <end position="95"/>
    </location>
</feature>
<protein>
    <submittedName>
        <fullName evidence="6">Inner membrane protein YecN</fullName>
    </submittedName>
</protein>
<evidence type="ECO:0000313" key="7">
    <source>
        <dbReference type="Proteomes" id="UP000197290"/>
    </source>
</evidence>
<dbReference type="PANTHER" id="PTHR35814">
    <property type="match status" value="1"/>
</dbReference>